<evidence type="ECO:0000313" key="2">
    <source>
        <dbReference type="EMBL" id="GAK58178.1"/>
    </source>
</evidence>
<dbReference type="STRING" id="1499967.U27_05151"/>
<keyword evidence="3" id="KW-1185">Reference proteome</keyword>
<protein>
    <submittedName>
        <fullName evidence="2">Uncharacterized protein</fullName>
    </submittedName>
</protein>
<proteinExistence type="predicted"/>
<dbReference type="Proteomes" id="UP000030661">
    <property type="component" value="Unassembled WGS sequence"/>
</dbReference>
<gene>
    <name evidence="2" type="ORF">U27_05151</name>
</gene>
<name>A0A081C0S3_VECG1</name>
<accession>A0A081C0S3</accession>
<dbReference type="EMBL" id="DF820467">
    <property type="protein sequence ID" value="GAK58178.1"/>
    <property type="molecule type" value="Genomic_DNA"/>
</dbReference>
<dbReference type="AlphaFoldDB" id="A0A081C0S3"/>
<reference evidence="2" key="1">
    <citation type="journal article" date="2015" name="PeerJ">
        <title>First genomic representation of candidate bacterial phylum KSB3 points to enhanced environmental sensing as a trigger of wastewater bulking.</title>
        <authorList>
            <person name="Sekiguchi Y."/>
            <person name="Ohashi A."/>
            <person name="Parks D.H."/>
            <person name="Yamauchi T."/>
            <person name="Tyson G.W."/>
            <person name="Hugenholtz P."/>
        </authorList>
    </citation>
    <scope>NUCLEOTIDE SEQUENCE [LARGE SCALE GENOMIC DNA]</scope>
</reference>
<dbReference type="HOGENOM" id="CLU_2767457_0_0_0"/>
<feature type="signal peptide" evidence="1">
    <location>
        <begin position="1"/>
        <end position="22"/>
    </location>
</feature>
<evidence type="ECO:0000256" key="1">
    <source>
        <dbReference type="SAM" id="SignalP"/>
    </source>
</evidence>
<keyword evidence="1" id="KW-0732">Signal</keyword>
<evidence type="ECO:0000313" key="3">
    <source>
        <dbReference type="Proteomes" id="UP000030661"/>
    </source>
</evidence>
<sequence length="69" mass="7265">MTMGRLLRRLSYFLTFGSVAMAAPIVQVTVHVADEQGQSIEGATVELTLIQSNPDSVGAGTEVVEGVTD</sequence>
<organism evidence="2">
    <name type="scientific">Vecturithrix granuli</name>
    <dbReference type="NCBI Taxonomy" id="1499967"/>
    <lineage>
        <taxon>Bacteria</taxon>
        <taxon>Candidatus Moduliflexota</taxon>
        <taxon>Candidatus Vecturitrichia</taxon>
        <taxon>Candidatus Vecturitrichales</taxon>
        <taxon>Candidatus Vecturitrichaceae</taxon>
        <taxon>Candidatus Vecturithrix</taxon>
    </lineage>
</organism>
<feature type="chain" id="PRO_5001755554" evidence="1">
    <location>
        <begin position="23"/>
        <end position="69"/>
    </location>
</feature>